<evidence type="ECO:0000256" key="1">
    <source>
        <dbReference type="ARBA" id="ARBA00005695"/>
    </source>
</evidence>
<sequence length="595" mass="67624">MVATVFRPLKLVVALAVSCCLLLAGCHKSNFQTSSAQVSQVVLVSLSDPPSFNYAINDSPYSIFPFIYRGLINENALTNKLEPGLAENWSISSDRQRITFTLKQGLKWSDGKPLTADDIVFTYRDIYLNKKIPTVWRDFLRIGNKEAFPTVKKLNDQQIEFTLPEPFAPFLRNIERLAILPAHALRSSVLRSDANGNPEFLSTWGTNTPPEKIISNGPYQIESYTPSERVVLRRNPHYWRQDARGNQLPYIERIVWQIISSTDNQLLKFRSGELDNLNVTPSVFGLLKKEEKRGKYTIYNGGLSGGFAFVGFNLNQARNAKGQPFVSPIKSRWFNNLAFRQAVAYAINRKRMKTNIYQGLGEVQHSPIAVQSPYYLSPAAGLKVYDYNPRQAKQMLLETGFKYNSQKELIDWDGNRVQFNLLVKSEDRSRVDAAVQIQQDLSQIGIKTALQVVNFNVVLRKLLSHRDWDCYVGAFGVPGADVEPNLVSLFWTSQGSFHQFNQGIQAGEPPLKGWVISDWEREIDSLFSAGIKELDENKRKAIYGKFQKIVAEQLPVFCLVNPMSFQAVRDRIEPIKYSSLGSVFWNIDEWKIANE</sequence>
<feature type="domain" description="Solute-binding protein family 5" evidence="5">
    <location>
        <begin position="80"/>
        <end position="490"/>
    </location>
</feature>
<organism evidence="6 7">
    <name type="scientific">Scytonema hofmannii PCC 7110</name>
    <dbReference type="NCBI Taxonomy" id="128403"/>
    <lineage>
        <taxon>Bacteria</taxon>
        <taxon>Bacillati</taxon>
        <taxon>Cyanobacteriota</taxon>
        <taxon>Cyanophyceae</taxon>
        <taxon>Nostocales</taxon>
        <taxon>Scytonemataceae</taxon>
        <taxon>Scytonema</taxon>
    </lineage>
</organism>
<dbReference type="GO" id="GO:1904680">
    <property type="term" value="F:peptide transmembrane transporter activity"/>
    <property type="evidence" value="ECO:0007669"/>
    <property type="project" value="TreeGrafter"/>
</dbReference>
<comment type="similarity">
    <text evidence="1">Belongs to the bacterial solute-binding protein 5 family.</text>
</comment>
<dbReference type="EMBL" id="ANNX02000020">
    <property type="protein sequence ID" value="KYC42405.1"/>
    <property type="molecule type" value="Genomic_DNA"/>
</dbReference>
<evidence type="ECO:0000256" key="3">
    <source>
        <dbReference type="ARBA" id="ARBA00022729"/>
    </source>
</evidence>
<accession>A0A139XCK1</accession>
<evidence type="ECO:0000313" key="6">
    <source>
        <dbReference type="EMBL" id="KYC42405.1"/>
    </source>
</evidence>
<dbReference type="GO" id="GO:0042597">
    <property type="term" value="C:periplasmic space"/>
    <property type="evidence" value="ECO:0007669"/>
    <property type="project" value="UniProtKB-ARBA"/>
</dbReference>
<dbReference type="InterPro" id="IPR000914">
    <property type="entry name" value="SBP_5_dom"/>
</dbReference>
<evidence type="ECO:0000256" key="2">
    <source>
        <dbReference type="ARBA" id="ARBA00022448"/>
    </source>
</evidence>
<evidence type="ECO:0000259" key="5">
    <source>
        <dbReference type="Pfam" id="PF00496"/>
    </source>
</evidence>
<dbReference type="PROSITE" id="PS51257">
    <property type="entry name" value="PROKAR_LIPOPROTEIN"/>
    <property type="match status" value="1"/>
</dbReference>
<dbReference type="SUPFAM" id="SSF53850">
    <property type="entry name" value="Periplasmic binding protein-like II"/>
    <property type="match status" value="1"/>
</dbReference>
<feature type="signal peptide" evidence="4">
    <location>
        <begin position="1"/>
        <end position="24"/>
    </location>
</feature>
<gene>
    <name evidence="6" type="ORF">WA1_20790</name>
</gene>
<keyword evidence="7" id="KW-1185">Reference proteome</keyword>
<evidence type="ECO:0000313" key="7">
    <source>
        <dbReference type="Proteomes" id="UP000076925"/>
    </source>
</evidence>
<dbReference type="GO" id="GO:0043190">
    <property type="term" value="C:ATP-binding cassette (ABC) transporter complex"/>
    <property type="evidence" value="ECO:0007669"/>
    <property type="project" value="InterPro"/>
</dbReference>
<name>A0A139XCK1_9CYAN</name>
<dbReference type="PANTHER" id="PTHR30290">
    <property type="entry name" value="PERIPLASMIC BINDING COMPONENT OF ABC TRANSPORTER"/>
    <property type="match status" value="1"/>
</dbReference>
<dbReference type="STRING" id="128403.WA1_20790"/>
<dbReference type="GO" id="GO:0015833">
    <property type="term" value="P:peptide transport"/>
    <property type="evidence" value="ECO:0007669"/>
    <property type="project" value="TreeGrafter"/>
</dbReference>
<proteinExistence type="inferred from homology"/>
<dbReference type="Pfam" id="PF00496">
    <property type="entry name" value="SBP_bac_5"/>
    <property type="match status" value="1"/>
</dbReference>
<keyword evidence="3 4" id="KW-0732">Signal</keyword>
<dbReference type="FunFam" id="3.90.76.10:FF:000004">
    <property type="entry name" value="Peptide ABC transporter substrate-binding protein"/>
    <property type="match status" value="1"/>
</dbReference>
<dbReference type="InterPro" id="IPR030678">
    <property type="entry name" value="Peptide/Ni-bd"/>
</dbReference>
<evidence type="ECO:0000256" key="4">
    <source>
        <dbReference type="SAM" id="SignalP"/>
    </source>
</evidence>
<dbReference type="Gene3D" id="3.90.76.10">
    <property type="entry name" value="Dipeptide-binding Protein, Domain 1"/>
    <property type="match status" value="1"/>
</dbReference>
<dbReference type="InterPro" id="IPR039424">
    <property type="entry name" value="SBP_5"/>
</dbReference>
<dbReference type="RefSeq" id="WP_017747547.1">
    <property type="nucleotide sequence ID" value="NZ_KQ976354.1"/>
</dbReference>
<dbReference type="CDD" id="cd08500">
    <property type="entry name" value="PBP2_NikA_DppA_OppA_like_4"/>
    <property type="match status" value="1"/>
</dbReference>
<comment type="caution">
    <text evidence="6">The sequence shown here is derived from an EMBL/GenBank/DDBJ whole genome shotgun (WGS) entry which is preliminary data.</text>
</comment>
<dbReference type="PIRSF" id="PIRSF002741">
    <property type="entry name" value="MppA"/>
    <property type="match status" value="1"/>
</dbReference>
<reference evidence="6 7" key="1">
    <citation type="journal article" date="2013" name="Genome Biol. Evol.">
        <title>Genomes of Stigonematalean cyanobacteria (subsection V) and the evolution of oxygenic photosynthesis from prokaryotes to plastids.</title>
        <authorList>
            <person name="Dagan T."/>
            <person name="Roettger M."/>
            <person name="Stucken K."/>
            <person name="Landan G."/>
            <person name="Koch R."/>
            <person name="Major P."/>
            <person name="Gould S.B."/>
            <person name="Goremykin V.V."/>
            <person name="Rippka R."/>
            <person name="Tandeau de Marsac N."/>
            <person name="Gugger M."/>
            <person name="Lockhart P.J."/>
            <person name="Allen J.F."/>
            <person name="Brune I."/>
            <person name="Maus I."/>
            <person name="Puhler A."/>
            <person name="Martin W.F."/>
        </authorList>
    </citation>
    <scope>NUCLEOTIDE SEQUENCE [LARGE SCALE GENOMIC DNA]</scope>
    <source>
        <strain evidence="6 7">PCC 7110</strain>
    </source>
</reference>
<protein>
    <submittedName>
        <fullName evidence="6">Peptide ABC transporter substrate-binding protein</fullName>
    </submittedName>
</protein>
<dbReference type="AlphaFoldDB" id="A0A139XCK1"/>
<dbReference type="OrthoDB" id="9796817at2"/>
<dbReference type="Proteomes" id="UP000076925">
    <property type="component" value="Unassembled WGS sequence"/>
</dbReference>
<dbReference type="Gene3D" id="3.40.190.10">
    <property type="entry name" value="Periplasmic binding protein-like II"/>
    <property type="match status" value="1"/>
</dbReference>
<dbReference type="Gene3D" id="3.10.105.10">
    <property type="entry name" value="Dipeptide-binding Protein, Domain 3"/>
    <property type="match status" value="1"/>
</dbReference>
<feature type="chain" id="PRO_5007300636" evidence="4">
    <location>
        <begin position="25"/>
        <end position="595"/>
    </location>
</feature>
<dbReference type="PANTHER" id="PTHR30290:SF9">
    <property type="entry name" value="OLIGOPEPTIDE-BINDING PROTEIN APPA"/>
    <property type="match status" value="1"/>
</dbReference>
<keyword evidence="2" id="KW-0813">Transport</keyword>